<evidence type="ECO:0008006" key="4">
    <source>
        <dbReference type="Google" id="ProtNLM"/>
    </source>
</evidence>
<name>A0A3E0WM59_9GAMM</name>
<feature type="chain" id="PRO_5017555522" description="Transporter" evidence="1">
    <location>
        <begin position="32"/>
        <end position="231"/>
    </location>
</feature>
<dbReference type="EMBL" id="NFZW01000018">
    <property type="protein sequence ID" value="RFA33898.1"/>
    <property type="molecule type" value="Genomic_DNA"/>
</dbReference>
<organism evidence="2 3">
    <name type="scientific">Alkalilimnicola ehrlichii</name>
    <dbReference type="NCBI Taxonomy" id="351052"/>
    <lineage>
        <taxon>Bacteria</taxon>
        <taxon>Pseudomonadati</taxon>
        <taxon>Pseudomonadota</taxon>
        <taxon>Gammaproteobacteria</taxon>
        <taxon>Chromatiales</taxon>
        <taxon>Ectothiorhodospiraceae</taxon>
        <taxon>Alkalilimnicola</taxon>
    </lineage>
</organism>
<proteinExistence type="predicted"/>
<accession>A0A3E0WM59</accession>
<comment type="caution">
    <text evidence="2">The sequence shown here is derived from an EMBL/GenBank/DDBJ whole genome shotgun (WGS) entry which is preliminary data.</text>
</comment>
<evidence type="ECO:0000256" key="1">
    <source>
        <dbReference type="SAM" id="SignalP"/>
    </source>
</evidence>
<keyword evidence="3" id="KW-1185">Reference proteome</keyword>
<feature type="signal peptide" evidence="1">
    <location>
        <begin position="1"/>
        <end position="31"/>
    </location>
</feature>
<sequence length="231" mass="24938">MFKKHNALNRSVTSALGVAAALLAAPAAVWASGQYVVEDADLIEPRSMVLELWYSDFEEANFVEGTVRGEGPFQLTGVIGMPRFGREVLELQGKWAVLDRAAYGYGISLFGAVIYDTDTDEVEEGALLIPVTLEPVPDRMLLHVNVGATHVRDGSETDLFWGVGTEVALFGPVEAVAEVFGNDSDDPTVQAGLRVMLLNDQVSFDVSYYEELEDGGASGWAAGFGIEALRF</sequence>
<dbReference type="RefSeq" id="WP_116303251.1">
    <property type="nucleotide sequence ID" value="NZ_NFZV01000019.1"/>
</dbReference>
<dbReference type="Proteomes" id="UP000256763">
    <property type="component" value="Unassembled WGS sequence"/>
</dbReference>
<dbReference type="OrthoDB" id="5782902at2"/>
<evidence type="ECO:0000313" key="2">
    <source>
        <dbReference type="EMBL" id="RFA33898.1"/>
    </source>
</evidence>
<reference evidence="3" key="1">
    <citation type="submission" date="2017-05" db="EMBL/GenBank/DDBJ databases">
        <authorList>
            <person name="Sharma S."/>
            <person name="Sidhu C."/>
            <person name="Pinnaka A.K."/>
        </authorList>
    </citation>
    <scope>NUCLEOTIDE SEQUENCE [LARGE SCALE GENOMIC DNA]</scope>
    <source>
        <strain evidence="3">AK93</strain>
    </source>
</reference>
<keyword evidence="1" id="KW-0732">Signal</keyword>
<gene>
    <name evidence="2" type="ORF">CAL65_16220</name>
</gene>
<dbReference type="AlphaFoldDB" id="A0A3E0WM59"/>
<protein>
    <recommendedName>
        <fullName evidence="4">Transporter</fullName>
    </recommendedName>
</protein>
<evidence type="ECO:0000313" key="3">
    <source>
        <dbReference type="Proteomes" id="UP000256763"/>
    </source>
</evidence>